<proteinExistence type="predicted"/>
<dbReference type="InterPro" id="IPR016833">
    <property type="entry name" value="Put_Na-Bile_cotransptr"/>
</dbReference>
<gene>
    <name evidence="2" type="ORF">D4L85_15085</name>
</gene>
<dbReference type="Gene3D" id="1.20.1530.20">
    <property type="match status" value="1"/>
</dbReference>
<dbReference type="PIRSF" id="PIRSF026166">
    <property type="entry name" value="UCP026166"/>
    <property type="match status" value="1"/>
</dbReference>
<keyword evidence="1" id="KW-0812">Transmembrane</keyword>
<reference evidence="3" key="1">
    <citation type="submission" date="2018-09" db="EMBL/GenBank/DDBJ databases">
        <title>Chryseolinea sp. KIS68-18 isolated from soil.</title>
        <authorList>
            <person name="Weon H.-Y."/>
            <person name="Kwon S.-W."/>
            <person name="Lee S.A."/>
        </authorList>
    </citation>
    <scope>NUCLEOTIDE SEQUENCE [LARGE SCALE GENOMIC DNA]</scope>
    <source>
        <strain evidence="3">KIS68-18</strain>
    </source>
</reference>
<dbReference type="Proteomes" id="UP000266183">
    <property type="component" value="Chromosome"/>
</dbReference>
<feature type="transmembrane region" description="Helical" evidence="1">
    <location>
        <begin position="241"/>
        <end position="263"/>
    </location>
</feature>
<dbReference type="EMBL" id="CP032382">
    <property type="protein sequence ID" value="AYB31809.1"/>
    <property type="molecule type" value="Genomic_DNA"/>
</dbReference>
<feature type="transmembrane region" description="Helical" evidence="1">
    <location>
        <begin position="175"/>
        <end position="198"/>
    </location>
</feature>
<dbReference type="OrthoDB" id="9792271at2"/>
<keyword evidence="1" id="KW-0472">Membrane</keyword>
<sequence length="344" mass="37474">MKQTSLSLKTLLNKVGLDGFLLALLSLILLAYLWPGPGLVTGPASLGSLANYGLSVVFFFYGLRLSPKELREGLSNWRLHLLVQAATFVLFPLLLLGVRPLVPSQADMLWLGTFYLAALPSTVSSSVVMVSMARGNIPAAIFNASISSLLGVFITPLWMALFLSADVSGLDTSGIILKLALQVLAPVLVGISLHSYFGDWALRHKKQLRYFDQSVILTIVYTSFCHSFAGHVFDQLSAMQIILLGGLLALLFFTAYFILSAVARIAGLQREERVTLLFCGSKKSIVHGTVMSKVLFQQSSVAGIMLLPIMMYHALQLLFVSLIAQRMARAVEASPPLQRVPTES</sequence>
<dbReference type="PANTHER" id="PTHR18640">
    <property type="entry name" value="SOLUTE CARRIER FAMILY 10 MEMBER 7"/>
    <property type="match status" value="1"/>
</dbReference>
<name>A0A385SKS4_9BACT</name>
<feature type="transmembrane region" description="Helical" evidence="1">
    <location>
        <begin position="108"/>
        <end position="128"/>
    </location>
</feature>
<feature type="transmembrane region" description="Helical" evidence="1">
    <location>
        <begin position="140"/>
        <end position="163"/>
    </location>
</feature>
<protein>
    <submittedName>
        <fullName evidence="2">Bile acid:sodium symporter</fullName>
    </submittedName>
</protein>
<dbReference type="AlphaFoldDB" id="A0A385SKS4"/>
<accession>A0A385SKS4</accession>
<feature type="transmembrane region" description="Helical" evidence="1">
    <location>
        <begin position="12"/>
        <end position="34"/>
    </location>
</feature>
<dbReference type="GO" id="GO:0005886">
    <property type="term" value="C:plasma membrane"/>
    <property type="evidence" value="ECO:0007669"/>
    <property type="project" value="TreeGrafter"/>
</dbReference>
<dbReference type="InterPro" id="IPR038770">
    <property type="entry name" value="Na+/solute_symporter_sf"/>
</dbReference>
<keyword evidence="3" id="KW-1185">Reference proteome</keyword>
<evidence type="ECO:0000256" key="1">
    <source>
        <dbReference type="SAM" id="Phobius"/>
    </source>
</evidence>
<evidence type="ECO:0000313" key="2">
    <source>
        <dbReference type="EMBL" id="AYB31809.1"/>
    </source>
</evidence>
<evidence type="ECO:0000313" key="3">
    <source>
        <dbReference type="Proteomes" id="UP000266183"/>
    </source>
</evidence>
<feature type="transmembrane region" description="Helical" evidence="1">
    <location>
        <begin position="81"/>
        <end position="102"/>
    </location>
</feature>
<organism evidence="2 3">
    <name type="scientific">Chryseolinea soli</name>
    <dbReference type="NCBI Taxonomy" id="2321403"/>
    <lineage>
        <taxon>Bacteria</taxon>
        <taxon>Pseudomonadati</taxon>
        <taxon>Bacteroidota</taxon>
        <taxon>Cytophagia</taxon>
        <taxon>Cytophagales</taxon>
        <taxon>Fulvivirgaceae</taxon>
        <taxon>Chryseolinea</taxon>
    </lineage>
</organism>
<feature type="transmembrane region" description="Helical" evidence="1">
    <location>
        <begin position="301"/>
        <end position="324"/>
    </location>
</feature>
<keyword evidence="1" id="KW-1133">Transmembrane helix</keyword>
<dbReference type="PANTHER" id="PTHR18640:SF5">
    <property type="entry name" value="SODIUM_BILE ACID COTRANSPORTER 7"/>
    <property type="match status" value="1"/>
</dbReference>
<dbReference type="KEGG" id="chk:D4L85_15085"/>
<feature type="transmembrane region" description="Helical" evidence="1">
    <location>
        <begin position="40"/>
        <end position="61"/>
    </location>
</feature>
<dbReference type="Pfam" id="PF13593">
    <property type="entry name" value="SBF_like"/>
    <property type="match status" value="1"/>
</dbReference>